<evidence type="ECO:0000259" key="4">
    <source>
        <dbReference type="PROSITE" id="PS50853"/>
    </source>
</evidence>
<dbReference type="InterPro" id="IPR041624">
    <property type="entry name" value="RGI_lyase"/>
</dbReference>
<dbReference type="Gene3D" id="2.60.120.430">
    <property type="entry name" value="Galactose-binding lectin"/>
    <property type="match status" value="1"/>
</dbReference>
<dbReference type="Gene3D" id="2.60.40.10">
    <property type="entry name" value="Immunoglobulins"/>
    <property type="match status" value="5"/>
</dbReference>
<feature type="domain" description="Fibronectin type-III" evidence="4">
    <location>
        <begin position="184"/>
        <end position="276"/>
    </location>
</feature>
<dbReference type="RefSeq" id="WP_307039894.1">
    <property type="nucleotide sequence ID" value="NZ_JAUSYY010000001.1"/>
</dbReference>
<dbReference type="InterPro" id="IPR014756">
    <property type="entry name" value="Ig_E-set"/>
</dbReference>
<feature type="chain" id="PRO_5047335962" evidence="3">
    <location>
        <begin position="36"/>
        <end position="1263"/>
    </location>
</feature>
<keyword evidence="2" id="KW-0119">Carbohydrate metabolism</keyword>
<evidence type="ECO:0000313" key="5">
    <source>
        <dbReference type="EMBL" id="MDQ0893456.1"/>
    </source>
</evidence>
<evidence type="ECO:0000256" key="2">
    <source>
        <dbReference type="ARBA" id="ARBA00023326"/>
    </source>
</evidence>
<keyword evidence="1" id="KW-0326">Glycosidase</keyword>
<dbReference type="SUPFAM" id="SSF49785">
    <property type="entry name" value="Galactose-binding domain-like"/>
    <property type="match status" value="1"/>
</dbReference>
<dbReference type="PROSITE" id="PS50853">
    <property type="entry name" value="FN3"/>
    <property type="match status" value="1"/>
</dbReference>
<dbReference type="SUPFAM" id="SSF49265">
    <property type="entry name" value="Fibronectin type III"/>
    <property type="match status" value="1"/>
</dbReference>
<gene>
    <name evidence="5" type="ORF">QFZ26_001011</name>
</gene>
<evidence type="ECO:0000256" key="1">
    <source>
        <dbReference type="ARBA" id="ARBA00023295"/>
    </source>
</evidence>
<organism evidence="5 6">
    <name type="scientific">Agromyces ramosus</name>
    <dbReference type="NCBI Taxonomy" id="33879"/>
    <lineage>
        <taxon>Bacteria</taxon>
        <taxon>Bacillati</taxon>
        <taxon>Actinomycetota</taxon>
        <taxon>Actinomycetes</taxon>
        <taxon>Micrococcales</taxon>
        <taxon>Microbacteriaceae</taxon>
        <taxon>Agromyces</taxon>
    </lineage>
</organism>
<evidence type="ECO:0000313" key="6">
    <source>
        <dbReference type="Proteomes" id="UP001239083"/>
    </source>
</evidence>
<dbReference type="InterPro" id="IPR013783">
    <property type="entry name" value="Ig-like_fold"/>
</dbReference>
<keyword evidence="2" id="KW-0624">Polysaccharide degradation</keyword>
<feature type="signal peptide" evidence="3">
    <location>
        <begin position="1"/>
        <end position="35"/>
    </location>
</feature>
<dbReference type="Proteomes" id="UP001239083">
    <property type="component" value="Unassembled WGS sequence"/>
</dbReference>
<dbReference type="Pfam" id="PF18370">
    <property type="entry name" value="RGI_lyase"/>
    <property type="match status" value="1"/>
</dbReference>
<dbReference type="SUPFAM" id="SSF69318">
    <property type="entry name" value="Integrin alpha N-terminal domain"/>
    <property type="match status" value="1"/>
</dbReference>
<dbReference type="InterPro" id="IPR003961">
    <property type="entry name" value="FN3_dom"/>
</dbReference>
<dbReference type="InterPro" id="IPR036116">
    <property type="entry name" value="FN3_sf"/>
</dbReference>
<evidence type="ECO:0000256" key="3">
    <source>
        <dbReference type="SAM" id="SignalP"/>
    </source>
</evidence>
<dbReference type="InterPro" id="IPR034641">
    <property type="entry name" value="RGL11"/>
</dbReference>
<keyword evidence="6" id="KW-1185">Reference proteome</keyword>
<dbReference type="PANTHER" id="PTHR43118">
    <property type="entry name" value="RHAMNOGALACTURONAN LYASE (EUROFUNG)"/>
    <property type="match status" value="1"/>
</dbReference>
<comment type="caution">
    <text evidence="5">The sequence shown here is derived from an EMBL/GenBank/DDBJ whole genome shotgun (WGS) entry which is preliminary data.</text>
</comment>
<dbReference type="SUPFAM" id="SSF81296">
    <property type="entry name" value="E set domains"/>
    <property type="match status" value="2"/>
</dbReference>
<sequence>MGPNVRHGRARPIIAALTGAALVAGAALTASPAAAAEGEIDYSFDFGGPATPVAPGWLGVNPGATYDAARGYGFTTAPASNGFRDRGGDDLLKRDFTISNTQAFAVDVPNGAYEVTTWAGDLIAGNATSFNIEGTAFAGPRTSTGVVHEQYFPAIQVADGQLNVRVTGGDGRVNGLRVQTPLAAPAGLEASDIDAVNETITLGWQPVTDATGYAVFRSAPGGELTEIARITDAATTTFTDDTVALGETYEYAVATVKGDRTSRPSERVEASVIDPDVAAPAAPTGIETAAIDRNELTLRWADPGDAVQWKVFRSTRADLAFEQIGTTTEPTFTDTDVLTTRPYLYQLVALNAGGTSATSGTYATAVATTLVRQAEYLDRAPVAVQTADGVYLGWRLLGLDARDLAFDVYRDGEKITDEPITGATNLVDPDGSSASTYLVTARIADRDVSVTDEFGVWSEQFLDVPLDKPADGVTPSGQAYTYHPGDASVGDLDGDGDYELVFQWYPSNAQDNSRSGYTGNVYLDAVELDGTRLWRMDLGVNIRAGAHYTQFQVYDLDGDGRAEVSFKTADGTIDGVGNAIGNATADHRNATGYILTGPEYLTVFDGQTGAALDTVDYVPGRGNVGSWGDTYGNRVDRFLAGTAYLDGEHPSLIFSRGYYTRTVIAAWDFRDGQLTPRWTFDSADPAYGSAYEGQGNHQLTTADVDRDGLDEIVFGSMTIDDDGTPLYNTRLGHGDAEHVSDHVVDRPGLEVYAVHETPSGNGGVIASMRDAETGEVLWSNPGSRDTGRGVAADIDPGHPGAEAWNVGGDAAWNSRVGTMNAADGTVIGTTIPAANFVTWWDGDLTREITDHDFSDATQTGVPTISKWDPSTGTAVPLLRADGMLTNNGTKGNPMVQADLFGDWREELVVRHATGDALRIYTTTDVTEHRIPTLMHDPQYRQAVAWQNTAYNQPPHPSYFLGAGMAEAPVPSIAYANAPEADATAPVIAGLPSGTVVADAPLQLAITADDPESGIRSLSVTLGGEEVAADASVDLTELGLAGEVAVVVTATNHAGLASEATSTLLVVPADSAASKPGRGTLSNTSGWEYGLHDGNYDVVMNLWHGTPGSIFRLYENGMLVSTRVLGDTAGMSQTTGVTFAGKPNGTYVYTGELINSQGSTATTSTTVKVTDAAPGKPVVSTDQRKGAGSFTATANLWWGTNATSYRFELDGVVVGSGSLAAATPGAQVASVQLTGVAPGEHTLVAVFGNAKGETASKPVKVTVK</sequence>
<dbReference type="Pfam" id="PF21254">
    <property type="entry name" value="AGA-YXIM_GBD"/>
    <property type="match status" value="1"/>
</dbReference>
<dbReference type="InterPro" id="IPR049033">
    <property type="entry name" value="AGA-YXIM_GBD"/>
</dbReference>
<protein>
    <submittedName>
        <fullName evidence="5">Fibronectin type 3 domain-containing protein</fullName>
    </submittedName>
</protein>
<dbReference type="InterPro" id="IPR028994">
    <property type="entry name" value="Integrin_alpha_N"/>
</dbReference>
<keyword evidence="1" id="KW-0378">Hydrolase</keyword>
<dbReference type="InterPro" id="IPR008979">
    <property type="entry name" value="Galactose-bd-like_sf"/>
</dbReference>
<accession>A0ABU0R8B8</accession>
<dbReference type="Pfam" id="PF21348">
    <property type="entry name" value="RGL11_C"/>
    <property type="match status" value="1"/>
</dbReference>
<dbReference type="SMART" id="SM00060">
    <property type="entry name" value="FN3"/>
    <property type="match status" value="2"/>
</dbReference>
<keyword evidence="3" id="KW-0732">Signal</keyword>
<reference evidence="5 6" key="1">
    <citation type="submission" date="2023-07" db="EMBL/GenBank/DDBJ databases">
        <title>Comparative genomics of wheat-associated soil bacteria to identify genetic determinants of phenazine resistance.</title>
        <authorList>
            <person name="Mouncey N."/>
        </authorList>
    </citation>
    <scope>NUCLEOTIDE SEQUENCE [LARGE SCALE GENOMIC DNA]</scope>
    <source>
        <strain evidence="5 6">V3I3</strain>
    </source>
</reference>
<name>A0ABU0R8B8_9MICO</name>
<dbReference type="CDD" id="cd10318">
    <property type="entry name" value="RGL11"/>
    <property type="match status" value="1"/>
</dbReference>
<dbReference type="EMBL" id="JAUSYY010000001">
    <property type="protein sequence ID" value="MDQ0893456.1"/>
    <property type="molecule type" value="Genomic_DNA"/>
</dbReference>
<dbReference type="InterPro" id="IPR049366">
    <property type="entry name" value="RGL11_C"/>
</dbReference>
<proteinExistence type="predicted"/>
<dbReference type="PANTHER" id="PTHR43118:SF1">
    <property type="entry name" value="RHAMNOGALACTURONAN LYASE (EUROFUNG)"/>
    <property type="match status" value="1"/>
</dbReference>